<evidence type="ECO:0000256" key="1">
    <source>
        <dbReference type="SAM" id="Phobius"/>
    </source>
</evidence>
<sequence>MRTKADRWRHAIGFELIGLILVVVGLNFILGADIGHLGVMGVLFSVIATGWNYVYNILFDRAMLAMRGSVLKTLPIRILHAVLFEAGLLVVTIPFIMWWLSMTLWQAVVMDLGMVVFYLFYAFVYNWVYDQVFPIPSHSPQA</sequence>
<feature type="domain" description="Chlorhexidine efflux transporter" evidence="2">
    <location>
        <begin position="2"/>
        <end position="63"/>
    </location>
</feature>
<keyword evidence="1" id="KW-0812">Transmembrane</keyword>
<feature type="domain" description="Chlorhexidine efflux transporter" evidence="2">
    <location>
        <begin position="72"/>
        <end position="134"/>
    </location>
</feature>
<dbReference type="RefSeq" id="WP_077640928.1">
    <property type="nucleotide sequence ID" value="NZ_CP050266.1"/>
</dbReference>
<proteinExistence type="predicted"/>
<feature type="transmembrane region" description="Helical" evidence="1">
    <location>
        <begin position="78"/>
        <end position="101"/>
    </location>
</feature>
<dbReference type="InterPro" id="IPR007896">
    <property type="entry name" value="BTP_bacteria"/>
</dbReference>
<dbReference type="Proteomes" id="UP000501408">
    <property type="component" value="Chromosome 1"/>
</dbReference>
<dbReference type="InterPro" id="IPR058208">
    <property type="entry name" value="PACE"/>
</dbReference>
<feature type="transmembrane region" description="Helical" evidence="1">
    <location>
        <begin position="107"/>
        <end position="128"/>
    </location>
</feature>
<evidence type="ECO:0000313" key="4">
    <source>
        <dbReference type="Proteomes" id="UP000501408"/>
    </source>
</evidence>
<feature type="transmembrane region" description="Helical" evidence="1">
    <location>
        <begin position="12"/>
        <end position="30"/>
    </location>
</feature>
<evidence type="ECO:0000259" key="2">
    <source>
        <dbReference type="Pfam" id="PF05232"/>
    </source>
</evidence>
<evidence type="ECO:0000313" key="3">
    <source>
        <dbReference type="EMBL" id="QIR06907.1"/>
    </source>
</evidence>
<protein>
    <submittedName>
        <fullName evidence="3">PACE efflux transporter</fullName>
    </submittedName>
</protein>
<dbReference type="NCBIfam" id="NF033664">
    <property type="entry name" value="PACE_transport"/>
    <property type="match status" value="1"/>
</dbReference>
<name>A0ABX6K5U3_SALCS</name>
<dbReference type="Pfam" id="PF05232">
    <property type="entry name" value="BTP"/>
    <property type="match status" value="2"/>
</dbReference>
<keyword evidence="1" id="KW-0472">Membrane</keyword>
<accession>A0ABX6K5U3</accession>
<organism evidence="3 4">
    <name type="scientific">Salinivibrio costicola</name>
    <name type="common">Vibrio costicola</name>
    <dbReference type="NCBI Taxonomy" id="51367"/>
    <lineage>
        <taxon>Bacteria</taxon>
        <taxon>Pseudomonadati</taxon>
        <taxon>Pseudomonadota</taxon>
        <taxon>Gammaproteobacteria</taxon>
        <taxon>Vibrionales</taxon>
        <taxon>Vibrionaceae</taxon>
        <taxon>Salinivibrio</taxon>
    </lineage>
</organism>
<keyword evidence="1" id="KW-1133">Transmembrane helix</keyword>
<reference evidence="3 4" key="1">
    <citation type="submission" date="2020-03" db="EMBL/GenBank/DDBJ databases">
        <title>Genome mining reveals the biosynthetic pathways of PHA and ectoines of the halophilic strain Salinivibrio costicola M318 isolated from fermented shrimp paste.</title>
        <authorList>
            <person name="Doan T.V."/>
            <person name="Tran L.T."/>
            <person name="Trieu T.A."/>
            <person name="Nguyen Q.V."/>
            <person name="Quach T.N."/>
            <person name="Phi T.Q."/>
            <person name="Kumar S."/>
        </authorList>
    </citation>
    <scope>NUCLEOTIDE SEQUENCE [LARGE SCALE GENOMIC DNA]</scope>
    <source>
        <strain evidence="3 4">M318</strain>
    </source>
</reference>
<gene>
    <name evidence="3" type="ORF">HBA18_11325</name>
</gene>
<feature type="transmembrane region" description="Helical" evidence="1">
    <location>
        <begin position="36"/>
        <end position="58"/>
    </location>
</feature>
<keyword evidence="4" id="KW-1185">Reference proteome</keyword>
<dbReference type="EMBL" id="CP050266">
    <property type="protein sequence ID" value="QIR06907.1"/>
    <property type="molecule type" value="Genomic_DNA"/>
</dbReference>